<evidence type="ECO:0000256" key="6">
    <source>
        <dbReference type="ARBA" id="ARBA00022737"/>
    </source>
</evidence>
<organism evidence="10 11">
    <name type="scientific">Cinchona calisaya</name>
    <dbReference type="NCBI Taxonomy" id="153742"/>
    <lineage>
        <taxon>Eukaryota</taxon>
        <taxon>Viridiplantae</taxon>
        <taxon>Streptophyta</taxon>
        <taxon>Embryophyta</taxon>
        <taxon>Tracheophyta</taxon>
        <taxon>Spermatophyta</taxon>
        <taxon>Magnoliopsida</taxon>
        <taxon>eudicotyledons</taxon>
        <taxon>Gunneridae</taxon>
        <taxon>Pentapetalae</taxon>
        <taxon>asterids</taxon>
        <taxon>lamiids</taxon>
        <taxon>Gentianales</taxon>
        <taxon>Rubiaceae</taxon>
        <taxon>Cinchonoideae</taxon>
        <taxon>Cinchoneae</taxon>
        <taxon>Cinchona</taxon>
    </lineage>
</organism>
<feature type="transmembrane region" description="Helical" evidence="9">
    <location>
        <begin position="79"/>
        <end position="97"/>
    </location>
</feature>
<dbReference type="GO" id="GO:0005886">
    <property type="term" value="C:plasma membrane"/>
    <property type="evidence" value="ECO:0007669"/>
    <property type="project" value="UniProtKB-SubCell"/>
</dbReference>
<keyword evidence="6" id="KW-0677">Repeat</keyword>
<gene>
    <name evidence="10" type="ORF">ACH5RR_028208</name>
</gene>
<evidence type="ECO:0000256" key="3">
    <source>
        <dbReference type="ARBA" id="ARBA00022448"/>
    </source>
</evidence>
<dbReference type="FunFam" id="1.20.1280.290:FF:000001">
    <property type="entry name" value="Bidirectional sugar transporter SWEET"/>
    <property type="match status" value="1"/>
</dbReference>
<protein>
    <recommendedName>
        <fullName evidence="9">Bidirectional sugar transporter SWEET</fullName>
    </recommendedName>
</protein>
<keyword evidence="4 9" id="KW-0762">Sugar transport</keyword>
<keyword evidence="7 9" id="KW-1133">Transmembrane helix</keyword>
<comment type="subcellular location">
    <subcellularLocation>
        <location evidence="9">Cell membrane</location>
        <topology evidence="9">Multi-pass membrane protein</topology>
    </subcellularLocation>
    <subcellularLocation>
        <location evidence="1">Endomembrane system</location>
        <topology evidence="1">Multi-pass membrane protein</topology>
    </subcellularLocation>
</comment>
<reference evidence="10 11" key="1">
    <citation type="submission" date="2024-11" db="EMBL/GenBank/DDBJ databases">
        <title>A near-complete genome assembly of Cinchona calisaya.</title>
        <authorList>
            <person name="Lian D.C."/>
            <person name="Zhao X.W."/>
            <person name="Wei L."/>
        </authorList>
    </citation>
    <scope>NUCLEOTIDE SEQUENCE [LARGE SCALE GENOMIC DNA]</scope>
    <source>
        <tissue evidence="10">Nenye</tissue>
    </source>
</reference>
<dbReference type="InterPro" id="IPR004316">
    <property type="entry name" value="SWEET_rpt"/>
</dbReference>
<evidence type="ECO:0000313" key="11">
    <source>
        <dbReference type="Proteomes" id="UP001630127"/>
    </source>
</evidence>
<keyword evidence="3 9" id="KW-0813">Transport</keyword>
<comment type="function">
    <text evidence="9">Mediates both low-affinity uptake and efflux of sugar across the membrane.</text>
</comment>
<dbReference type="Proteomes" id="UP001630127">
    <property type="component" value="Unassembled WGS sequence"/>
</dbReference>
<evidence type="ECO:0000256" key="9">
    <source>
        <dbReference type="RuleBase" id="RU910715"/>
    </source>
</evidence>
<comment type="caution">
    <text evidence="10">The sequence shown here is derived from an EMBL/GenBank/DDBJ whole genome shotgun (WGS) entry which is preliminary data.</text>
</comment>
<feature type="transmembrane region" description="Helical" evidence="9">
    <location>
        <begin position="136"/>
        <end position="160"/>
    </location>
</feature>
<feature type="transmembrane region" description="Helical" evidence="9">
    <location>
        <begin position="109"/>
        <end position="130"/>
    </location>
</feature>
<keyword evidence="11" id="KW-1185">Reference proteome</keyword>
<dbReference type="FunFam" id="1.20.1280.290:FF:000002">
    <property type="entry name" value="Bidirectional sugar transporter SWEET"/>
    <property type="match status" value="1"/>
</dbReference>
<dbReference type="Gene3D" id="1.20.1280.290">
    <property type="match status" value="2"/>
</dbReference>
<evidence type="ECO:0000256" key="1">
    <source>
        <dbReference type="ARBA" id="ARBA00004127"/>
    </source>
</evidence>
<dbReference type="PANTHER" id="PTHR10791">
    <property type="entry name" value="RAG1-ACTIVATING PROTEIN 1"/>
    <property type="match status" value="1"/>
</dbReference>
<dbReference type="GO" id="GO:0012505">
    <property type="term" value="C:endomembrane system"/>
    <property type="evidence" value="ECO:0007669"/>
    <property type="project" value="UniProtKB-SubCell"/>
</dbReference>
<name>A0ABD2YRE5_9GENT</name>
<dbReference type="EMBL" id="JBJUIK010000012">
    <property type="protein sequence ID" value="KAL3508807.1"/>
    <property type="molecule type" value="Genomic_DNA"/>
</dbReference>
<evidence type="ECO:0000256" key="7">
    <source>
        <dbReference type="ARBA" id="ARBA00022989"/>
    </source>
</evidence>
<proteinExistence type="inferred from homology"/>
<feature type="transmembrane region" description="Helical" evidence="9">
    <location>
        <begin position="197"/>
        <end position="218"/>
    </location>
</feature>
<feature type="transmembrane region" description="Helical" evidence="9">
    <location>
        <begin position="172"/>
        <end position="191"/>
    </location>
</feature>
<feature type="transmembrane region" description="Helical" evidence="9">
    <location>
        <begin position="16"/>
        <end position="36"/>
    </location>
</feature>
<dbReference type="PANTHER" id="PTHR10791:SF111">
    <property type="entry name" value="BIDIRECTIONAL SUGAR TRANSPORTER SWEET2"/>
    <property type="match status" value="1"/>
</dbReference>
<dbReference type="GO" id="GO:0051260">
    <property type="term" value="P:protein homooligomerization"/>
    <property type="evidence" value="ECO:0007669"/>
    <property type="project" value="UniProtKB-ARBA"/>
</dbReference>
<keyword evidence="8 9" id="KW-0472">Membrane</keyword>
<dbReference type="AlphaFoldDB" id="A0ABD2YRE5"/>
<evidence type="ECO:0000256" key="2">
    <source>
        <dbReference type="ARBA" id="ARBA00007809"/>
    </source>
</evidence>
<evidence type="ECO:0000256" key="8">
    <source>
        <dbReference type="ARBA" id="ARBA00023136"/>
    </source>
</evidence>
<keyword evidence="5 9" id="KW-0812">Transmembrane</keyword>
<comment type="similarity">
    <text evidence="2 9">Belongs to the SWEET sugar transporter family.</text>
</comment>
<dbReference type="InterPro" id="IPR047664">
    <property type="entry name" value="SWEET"/>
</dbReference>
<evidence type="ECO:0000313" key="10">
    <source>
        <dbReference type="EMBL" id="KAL3508807.1"/>
    </source>
</evidence>
<sequence length="247" mass="27521">MVSLSSIQVLEICKDAAGVAGNIFAVGLFVSPIPTFRRIIRSQTTEQFSGLPYIYALLNCLICAWYGSPLISPDNILVTTVNSIGAVFQLVYIILFITYAEKAKKLRMLGLLVAVFSVFAVIVVGSLFIVDFEVRHVTIGFLSCASLISMFASPLFVINLVIRTRSVEYMPFYLSLSTFLMSTSFCLYGIFNFDPFVYVPNGIGTFLGITQLVLFAYYNSASTEDSRQPLLESYSLNREQEYLQGDR</sequence>
<evidence type="ECO:0000256" key="5">
    <source>
        <dbReference type="ARBA" id="ARBA00022692"/>
    </source>
</evidence>
<dbReference type="Pfam" id="PF03083">
    <property type="entry name" value="MtN3_slv"/>
    <property type="match status" value="2"/>
</dbReference>
<feature type="transmembrane region" description="Helical" evidence="9">
    <location>
        <begin position="48"/>
        <end position="67"/>
    </location>
</feature>
<accession>A0ABD2YRE5</accession>
<evidence type="ECO:0000256" key="4">
    <source>
        <dbReference type="ARBA" id="ARBA00022597"/>
    </source>
</evidence>